<keyword evidence="3" id="KW-1185">Reference proteome</keyword>
<dbReference type="InterPro" id="IPR032584">
    <property type="entry name" value="DUF4913"/>
</dbReference>
<comment type="caution">
    <text evidence="2">The sequence shown here is derived from an EMBL/GenBank/DDBJ whole genome shotgun (WGS) entry which is preliminary data.</text>
</comment>
<sequence>MPEETDGRTFTSRLEDLLEPDAEPDPGGRDLIFDSLVSFVEDYVAEIMRLPGDNAPVAWCPSWWDHPEAIVRFSAMWRAMEYLTTDPALGMSVWWTQHVDPHMRLLRDPVLGPFAACHRVGGHVQQSKLRTDPAPQEMFDHPAYSREAAEAADAAERPTADDIRNSERPWLGWIALTMPPPDNGTVG</sequence>
<gene>
    <name evidence="2" type="ORF">ACFQZ6_11100</name>
</gene>
<protein>
    <submittedName>
        <fullName evidence="2">DUF4913 domain-containing protein</fullName>
    </submittedName>
</protein>
<accession>A0ABW2WA76</accession>
<dbReference type="Pfam" id="PF16259">
    <property type="entry name" value="DUF4913"/>
    <property type="match status" value="1"/>
</dbReference>
<evidence type="ECO:0000313" key="2">
    <source>
        <dbReference type="EMBL" id="MFD0314766.1"/>
    </source>
</evidence>
<evidence type="ECO:0000256" key="1">
    <source>
        <dbReference type="SAM" id="MobiDB-lite"/>
    </source>
</evidence>
<dbReference type="EMBL" id="JBHTEB010000001">
    <property type="protein sequence ID" value="MFD0314766.1"/>
    <property type="molecule type" value="Genomic_DNA"/>
</dbReference>
<name>A0ABW2WA76_9ACTN</name>
<feature type="region of interest" description="Disordered" evidence="1">
    <location>
        <begin position="147"/>
        <end position="166"/>
    </location>
</feature>
<proteinExistence type="predicted"/>
<organism evidence="2 3">
    <name type="scientific">Streptomyces flavalbus</name>
    <dbReference type="NCBI Taxonomy" id="2665155"/>
    <lineage>
        <taxon>Bacteria</taxon>
        <taxon>Bacillati</taxon>
        <taxon>Actinomycetota</taxon>
        <taxon>Actinomycetes</taxon>
        <taxon>Kitasatosporales</taxon>
        <taxon>Streptomycetaceae</taxon>
        <taxon>Streptomyces</taxon>
    </lineage>
</organism>
<reference evidence="3" key="1">
    <citation type="journal article" date="2019" name="Int. J. Syst. Evol. Microbiol.">
        <title>The Global Catalogue of Microorganisms (GCM) 10K type strain sequencing project: providing services to taxonomists for standard genome sequencing and annotation.</title>
        <authorList>
            <consortium name="The Broad Institute Genomics Platform"/>
            <consortium name="The Broad Institute Genome Sequencing Center for Infectious Disease"/>
            <person name="Wu L."/>
            <person name="Ma J."/>
        </authorList>
    </citation>
    <scope>NUCLEOTIDE SEQUENCE [LARGE SCALE GENOMIC DNA]</scope>
    <source>
        <strain evidence="3">CGMCC 4.7400</strain>
    </source>
</reference>
<dbReference type="RefSeq" id="WP_381607170.1">
    <property type="nucleotide sequence ID" value="NZ_JBHTEB010000001.1"/>
</dbReference>
<dbReference type="Proteomes" id="UP001597023">
    <property type="component" value="Unassembled WGS sequence"/>
</dbReference>
<evidence type="ECO:0000313" key="3">
    <source>
        <dbReference type="Proteomes" id="UP001597023"/>
    </source>
</evidence>